<dbReference type="Proteomes" id="UP001500460">
    <property type="component" value="Unassembled WGS sequence"/>
</dbReference>
<keyword evidence="3" id="KW-1185">Reference proteome</keyword>
<evidence type="ECO:0000256" key="1">
    <source>
        <dbReference type="SAM" id="MobiDB-lite"/>
    </source>
</evidence>
<evidence type="ECO:0008006" key="4">
    <source>
        <dbReference type="Google" id="ProtNLM"/>
    </source>
</evidence>
<reference evidence="3" key="1">
    <citation type="journal article" date="2019" name="Int. J. Syst. Evol. Microbiol.">
        <title>The Global Catalogue of Microorganisms (GCM) 10K type strain sequencing project: providing services to taxonomists for standard genome sequencing and annotation.</title>
        <authorList>
            <consortium name="The Broad Institute Genomics Platform"/>
            <consortium name="The Broad Institute Genome Sequencing Center for Infectious Disease"/>
            <person name="Wu L."/>
            <person name="Ma J."/>
        </authorList>
    </citation>
    <scope>NUCLEOTIDE SEQUENCE [LARGE SCALE GENOMIC DNA]</scope>
    <source>
        <strain evidence="3">JCM 6922</strain>
    </source>
</reference>
<gene>
    <name evidence="2" type="ORF">GCM10010421_32020</name>
</gene>
<feature type="compositionally biased region" description="Gly residues" evidence="1">
    <location>
        <begin position="1"/>
        <end position="21"/>
    </location>
</feature>
<sequence length="81" mass="7742">MEGGVQLGGRALGDKQVGGEGVRVERGRFGGGGAHASEPSSSDRQRSGSGSLHIAASAQRVVWSVMPGATAAAPAGGGGGA</sequence>
<proteinExistence type="predicted"/>
<accession>A0ABP5WYD5</accession>
<organism evidence="2 3">
    <name type="scientific">Streptomyces glaucus</name>
    <dbReference type="NCBI Taxonomy" id="284029"/>
    <lineage>
        <taxon>Bacteria</taxon>
        <taxon>Bacillati</taxon>
        <taxon>Actinomycetota</taxon>
        <taxon>Actinomycetes</taxon>
        <taxon>Kitasatosporales</taxon>
        <taxon>Streptomycetaceae</taxon>
        <taxon>Streptomyces</taxon>
    </lineage>
</organism>
<dbReference type="EMBL" id="BAAATK010000018">
    <property type="protein sequence ID" value="GAA2439362.1"/>
    <property type="molecule type" value="Genomic_DNA"/>
</dbReference>
<name>A0ABP5WYD5_9ACTN</name>
<feature type="region of interest" description="Disordered" evidence="1">
    <location>
        <begin position="1"/>
        <end position="53"/>
    </location>
</feature>
<evidence type="ECO:0000313" key="3">
    <source>
        <dbReference type="Proteomes" id="UP001500460"/>
    </source>
</evidence>
<evidence type="ECO:0000313" key="2">
    <source>
        <dbReference type="EMBL" id="GAA2439362.1"/>
    </source>
</evidence>
<protein>
    <recommendedName>
        <fullName evidence="4">Secreted protein</fullName>
    </recommendedName>
</protein>
<comment type="caution">
    <text evidence="2">The sequence shown here is derived from an EMBL/GenBank/DDBJ whole genome shotgun (WGS) entry which is preliminary data.</text>
</comment>